<dbReference type="EMBL" id="FOTK01000054">
    <property type="protein sequence ID" value="SFM76677.1"/>
    <property type="molecule type" value="Genomic_DNA"/>
</dbReference>
<organism evidence="1 2">
    <name type="scientific">Methylobacterium pseudosasicola</name>
    <dbReference type="NCBI Taxonomy" id="582667"/>
    <lineage>
        <taxon>Bacteria</taxon>
        <taxon>Pseudomonadati</taxon>
        <taxon>Pseudomonadota</taxon>
        <taxon>Alphaproteobacteria</taxon>
        <taxon>Hyphomicrobiales</taxon>
        <taxon>Methylobacteriaceae</taxon>
        <taxon>Methylobacterium</taxon>
    </lineage>
</organism>
<name>A0A1I4TJC8_9HYPH</name>
<proteinExistence type="predicted"/>
<dbReference type="AlphaFoldDB" id="A0A1I4TJC8"/>
<dbReference type="Proteomes" id="UP000199048">
    <property type="component" value="Unassembled WGS sequence"/>
</dbReference>
<keyword evidence="2" id="KW-1185">Reference proteome</keyword>
<protein>
    <recommendedName>
        <fullName evidence="3">Mu-like prophage DNA circulation protein</fullName>
    </recommendedName>
</protein>
<evidence type="ECO:0008006" key="3">
    <source>
        <dbReference type="Google" id="ProtNLM"/>
    </source>
</evidence>
<dbReference type="RefSeq" id="WP_092046290.1">
    <property type="nucleotide sequence ID" value="NZ_FOTK01000054.1"/>
</dbReference>
<evidence type="ECO:0000313" key="2">
    <source>
        <dbReference type="Proteomes" id="UP000199048"/>
    </source>
</evidence>
<reference evidence="2" key="1">
    <citation type="submission" date="2016-10" db="EMBL/GenBank/DDBJ databases">
        <authorList>
            <person name="Varghese N."/>
            <person name="Submissions S."/>
        </authorList>
    </citation>
    <scope>NUCLEOTIDE SEQUENCE [LARGE SCALE GENOMIC DNA]</scope>
    <source>
        <strain evidence="2">BL36</strain>
    </source>
</reference>
<sequence>MASPPSSAVAGAAVSAVALANVVAGLVRGLPLPTGTAQSSLSTCRRIASIAAPRLFVLADVAAIAAELIVTVQAAARDADPADASAGLYDAAAATRACVPSSASPVLTQAYSLARGLCVGVEAACLGEAFLCEARTEFGDRQAASAARDRITTALEGAIDRVAAALGQPAAFVLTTSANQTCAHLVDLSGNLQPLIRAQAGRSFPSTALAWSLYADPSRAPELVARNRVGTPFHMPASFEALAPKA</sequence>
<gene>
    <name evidence="1" type="ORF">SAMN05192568_105423</name>
</gene>
<dbReference type="STRING" id="582667.SAMN05192568_105423"/>
<evidence type="ECO:0000313" key="1">
    <source>
        <dbReference type="EMBL" id="SFM76677.1"/>
    </source>
</evidence>
<accession>A0A1I4TJC8</accession>
<dbReference type="OrthoDB" id="7996930at2"/>